<organism evidence="8 9">
    <name type="scientific">candidate division TA06 bacterium B3_TA06</name>
    <dbReference type="NCBI Taxonomy" id="2012487"/>
    <lineage>
        <taxon>Bacteria</taxon>
        <taxon>Bacteria division TA06</taxon>
    </lineage>
</organism>
<keyword evidence="4 6" id="KW-1133">Transmembrane helix</keyword>
<feature type="domain" description="VTT" evidence="7">
    <location>
        <begin position="71"/>
        <end position="187"/>
    </location>
</feature>
<comment type="similarity">
    <text evidence="6">Belongs to the TVP38/TMEM64 family.</text>
</comment>
<sequence length="249" mass="27699">MKKTRPGEVIILASGAMVLAALVAFVVWQWPQISHLFSNPTEIRSYIASFGIWAPVIFVALYVFQIIVAPIPGTLMNFAGGLMFGWGGGVGLSWISCVIGAAISISIMRAFGRSLMRIFISEEKLDRFDKYVRTRGWAYLFLLYIVPNPLGDTVNYMSALSDIKLWKLLLMVAVGRIPSLIVGSWLGKQSIHFSTIHWIILAAGFVGLLVGVYLIHKPLENLAMKLSAKLLPPQINPKRSPRDRAWMPK</sequence>
<feature type="transmembrane region" description="Helical" evidence="6">
    <location>
        <begin position="9"/>
        <end position="30"/>
    </location>
</feature>
<dbReference type="GO" id="GO:0005886">
    <property type="term" value="C:plasma membrane"/>
    <property type="evidence" value="ECO:0007669"/>
    <property type="project" value="UniProtKB-SubCell"/>
</dbReference>
<evidence type="ECO:0000256" key="3">
    <source>
        <dbReference type="ARBA" id="ARBA00022692"/>
    </source>
</evidence>
<feature type="transmembrane region" description="Helical" evidence="6">
    <location>
        <begin position="168"/>
        <end position="186"/>
    </location>
</feature>
<feature type="transmembrane region" description="Helical" evidence="6">
    <location>
        <begin position="83"/>
        <end position="107"/>
    </location>
</feature>
<keyword evidence="2 6" id="KW-1003">Cell membrane</keyword>
<dbReference type="EMBL" id="NJBO01000003">
    <property type="protein sequence ID" value="TKJ43627.1"/>
    <property type="molecule type" value="Genomic_DNA"/>
</dbReference>
<evidence type="ECO:0000259" key="7">
    <source>
        <dbReference type="Pfam" id="PF09335"/>
    </source>
</evidence>
<comment type="caution">
    <text evidence="8">The sequence shown here is derived from an EMBL/GenBank/DDBJ whole genome shotgun (WGS) entry which is preliminary data.</text>
</comment>
<evidence type="ECO:0000313" key="9">
    <source>
        <dbReference type="Proteomes" id="UP000317778"/>
    </source>
</evidence>
<dbReference type="InterPro" id="IPR015414">
    <property type="entry name" value="TMEM64"/>
</dbReference>
<feature type="transmembrane region" description="Helical" evidence="6">
    <location>
        <begin position="198"/>
        <end position="215"/>
    </location>
</feature>
<protein>
    <recommendedName>
        <fullName evidence="6">TVP38/TMEM64 family membrane protein</fullName>
    </recommendedName>
</protein>
<dbReference type="PANTHER" id="PTHR12677:SF59">
    <property type="entry name" value="GOLGI APPARATUS MEMBRANE PROTEIN TVP38-RELATED"/>
    <property type="match status" value="1"/>
</dbReference>
<dbReference type="AlphaFoldDB" id="A0A532V9H5"/>
<comment type="subcellular location">
    <subcellularLocation>
        <location evidence="1 6">Cell membrane</location>
        <topology evidence="1 6">Multi-pass membrane protein</topology>
    </subcellularLocation>
</comment>
<dbReference type="Proteomes" id="UP000317778">
    <property type="component" value="Unassembled WGS sequence"/>
</dbReference>
<reference evidence="8 9" key="1">
    <citation type="submission" date="2017-06" db="EMBL/GenBank/DDBJ databases">
        <title>Novel microbial phyla capable of carbon fixation and sulfur reduction in deep-sea sediments.</title>
        <authorList>
            <person name="Huang J."/>
            <person name="Baker B."/>
            <person name="Wang Y."/>
        </authorList>
    </citation>
    <scope>NUCLEOTIDE SEQUENCE [LARGE SCALE GENOMIC DNA]</scope>
    <source>
        <strain evidence="8">B3_TA06</strain>
    </source>
</reference>
<dbReference type="Pfam" id="PF09335">
    <property type="entry name" value="VTT_dom"/>
    <property type="match status" value="1"/>
</dbReference>
<keyword evidence="3 6" id="KW-0812">Transmembrane</keyword>
<gene>
    <name evidence="8" type="ORF">CEE36_02795</name>
</gene>
<proteinExistence type="inferred from homology"/>
<accession>A0A532V9H5</accession>
<evidence type="ECO:0000313" key="8">
    <source>
        <dbReference type="EMBL" id="TKJ43627.1"/>
    </source>
</evidence>
<evidence type="ECO:0000256" key="4">
    <source>
        <dbReference type="ARBA" id="ARBA00022989"/>
    </source>
</evidence>
<feature type="transmembrane region" description="Helical" evidence="6">
    <location>
        <begin position="50"/>
        <end position="71"/>
    </location>
</feature>
<feature type="transmembrane region" description="Helical" evidence="6">
    <location>
        <begin position="137"/>
        <end position="156"/>
    </location>
</feature>
<keyword evidence="5 6" id="KW-0472">Membrane</keyword>
<evidence type="ECO:0000256" key="2">
    <source>
        <dbReference type="ARBA" id="ARBA00022475"/>
    </source>
</evidence>
<name>A0A532V9H5_UNCT6</name>
<evidence type="ECO:0000256" key="1">
    <source>
        <dbReference type="ARBA" id="ARBA00004651"/>
    </source>
</evidence>
<dbReference type="PANTHER" id="PTHR12677">
    <property type="entry name" value="GOLGI APPARATUS MEMBRANE PROTEIN TVP38-RELATED"/>
    <property type="match status" value="1"/>
</dbReference>
<evidence type="ECO:0000256" key="6">
    <source>
        <dbReference type="RuleBase" id="RU366058"/>
    </source>
</evidence>
<evidence type="ECO:0000256" key="5">
    <source>
        <dbReference type="ARBA" id="ARBA00023136"/>
    </source>
</evidence>
<dbReference type="InterPro" id="IPR032816">
    <property type="entry name" value="VTT_dom"/>
</dbReference>